<feature type="domain" description="NADH:ubiquinone oxidoreductase 30kDa subunit" evidence="15">
    <location>
        <begin position="35"/>
        <end position="148"/>
    </location>
</feature>
<keyword evidence="18" id="KW-1185">Reference proteome</keyword>
<dbReference type="InterPro" id="IPR001135">
    <property type="entry name" value="NADH_Q_OxRdtase_suD"/>
</dbReference>
<reference evidence="17 18" key="1">
    <citation type="submission" date="2023-07" db="EMBL/GenBank/DDBJ databases">
        <title>Novel species of Thermanaerothrix with wide hydrolytic capabilities.</title>
        <authorList>
            <person name="Zayulina K.S."/>
            <person name="Podosokorskaya O.A."/>
            <person name="Elcheninov A.G."/>
        </authorList>
    </citation>
    <scope>NUCLEOTIDE SEQUENCE [LARGE SCALE GENOMIC DNA]</scope>
    <source>
        <strain evidence="17 18">4228-RoL</strain>
    </source>
</reference>
<feature type="domain" description="NADH-quinone oxidoreductase subunit D" evidence="16">
    <location>
        <begin position="331"/>
        <end position="504"/>
    </location>
</feature>
<evidence type="ECO:0000256" key="10">
    <source>
        <dbReference type="ARBA" id="ARBA00023268"/>
    </source>
</evidence>
<dbReference type="InterPro" id="IPR029014">
    <property type="entry name" value="NiFe-Hase_large"/>
</dbReference>
<dbReference type="PANTHER" id="PTHR11993">
    <property type="entry name" value="NADH-UBIQUINONE OXIDOREDUCTASE 49 KDA SUBUNIT"/>
    <property type="match status" value="1"/>
</dbReference>
<keyword evidence="10" id="KW-0511">Multifunctional enzyme</keyword>
<evidence type="ECO:0000256" key="6">
    <source>
        <dbReference type="ARBA" id="ARBA00022519"/>
    </source>
</evidence>
<evidence type="ECO:0000256" key="7">
    <source>
        <dbReference type="ARBA" id="ARBA00022719"/>
    </source>
</evidence>
<evidence type="ECO:0000256" key="5">
    <source>
        <dbReference type="ARBA" id="ARBA00022475"/>
    </source>
</evidence>
<dbReference type="SUPFAM" id="SSF143243">
    <property type="entry name" value="Nqo5-like"/>
    <property type="match status" value="1"/>
</dbReference>
<proteinExistence type="inferred from homology"/>
<evidence type="ECO:0000256" key="4">
    <source>
        <dbReference type="ARBA" id="ARBA00022448"/>
    </source>
</evidence>
<dbReference type="EC" id="7.1.1.-" evidence="13"/>
<keyword evidence="13" id="KW-1278">Translocase</keyword>
<comment type="similarity">
    <text evidence="14">Belongs to the complex I 49 kDa subunit family.</text>
</comment>
<dbReference type="Pfam" id="PF00329">
    <property type="entry name" value="Complex1_30kDa"/>
    <property type="match status" value="1"/>
</dbReference>
<keyword evidence="5 13" id="KW-1003">Cell membrane</keyword>
<evidence type="ECO:0000256" key="8">
    <source>
        <dbReference type="ARBA" id="ARBA00023027"/>
    </source>
</evidence>
<comment type="subcellular location">
    <subcellularLocation>
        <location evidence="2">Cell inner membrane</location>
        <topology evidence="2">Peripheral membrane protein</topology>
    </subcellularLocation>
    <subcellularLocation>
        <location evidence="13">Cell membrane</location>
        <topology evidence="13">Peripheral membrane protein</topology>
        <orientation evidence="13">Cytoplasmic side</orientation>
    </subcellularLocation>
</comment>
<keyword evidence="7 13" id="KW-0874">Quinone</keyword>
<dbReference type="HAMAP" id="MF_01358">
    <property type="entry name" value="NDH1_NuoD"/>
    <property type="match status" value="1"/>
</dbReference>
<dbReference type="SUPFAM" id="SSF56762">
    <property type="entry name" value="HydB/Nqo4-like"/>
    <property type="match status" value="1"/>
</dbReference>
<evidence type="ECO:0000256" key="12">
    <source>
        <dbReference type="ARBA" id="ARBA00047712"/>
    </source>
</evidence>
<keyword evidence="4 13" id="KW-0813">Transport</keyword>
<name>A0ABU3NK28_9CHLR</name>
<dbReference type="HAMAP" id="MF_01357">
    <property type="entry name" value="NDH1_NuoC"/>
    <property type="match status" value="1"/>
</dbReference>
<sequence length="579" mass="66581">MSEIIPKIAQIPDLSALFPDKVHQDTRLGYQGYIVEREHLLEVVRLLRDEYGYDYLSSVTGVDYLPEGKMEVVYHLYKTLGGPALVLKVQTPREDARVPSLVPLYRGAEFQEREAWDLLGIRFEGHPDLRRILMWEGFAGFPLRKDWREPYFEEEAKPYKSRWPEGFVFRAEDRNPFGDNVQYPPGFDPESWTPEDDEAIYRALKRVEDQDDLHAETLVVNLGPQHPSTHGVFRMVVSLVEETILDLKPVMGYLHRNHEKIGERNTFLQNMPFTDRLDYICSMSNNFGYALAVEKLMGIKPPERAEYIRVMMAELTRFLNHIFAIGFLLNDLGAYFTPALYAIEERELILDIFEAVSGSRMMCNYFRFGGVARDVSDDILEKVRRLVNDRLPRKVDEMDEFLTKNEIVRERCEGVGILTAEQAIANSASGPVLRASGVPYDVRRADPYSIYDRLEFDVAVRYHGDIYDRYLIRLDEMRQSLRILQQVLRDIPEGPIMSGKPQYQVRVPPGEAYGRVEGPKGELGFYVVSNGKPNPWRYHVRAPSFINLTSLVDMARGNKVADVVAILGSIDIVLGEVDR</sequence>
<evidence type="ECO:0000313" key="18">
    <source>
        <dbReference type="Proteomes" id="UP001254165"/>
    </source>
</evidence>
<keyword evidence="6" id="KW-0997">Cell inner membrane</keyword>
<organism evidence="17 18">
    <name type="scientific">Thermanaerothrix solaris</name>
    <dbReference type="NCBI Taxonomy" id="3058434"/>
    <lineage>
        <taxon>Bacteria</taxon>
        <taxon>Bacillati</taxon>
        <taxon>Chloroflexota</taxon>
        <taxon>Anaerolineae</taxon>
        <taxon>Anaerolineales</taxon>
        <taxon>Anaerolineaceae</taxon>
        <taxon>Thermanaerothrix</taxon>
    </lineage>
</organism>
<dbReference type="Gene3D" id="3.30.460.80">
    <property type="entry name" value="NADH:ubiquinone oxidoreductase, 30kDa subunit"/>
    <property type="match status" value="1"/>
</dbReference>
<dbReference type="Proteomes" id="UP001254165">
    <property type="component" value="Unassembled WGS sequence"/>
</dbReference>
<dbReference type="NCBIfam" id="TIGR01961">
    <property type="entry name" value="NuoC_fam"/>
    <property type="match status" value="1"/>
</dbReference>
<dbReference type="PANTHER" id="PTHR11993:SF10">
    <property type="entry name" value="NADH DEHYDROGENASE [UBIQUINONE] IRON-SULFUR PROTEIN 2, MITOCHONDRIAL"/>
    <property type="match status" value="1"/>
</dbReference>
<evidence type="ECO:0000259" key="16">
    <source>
        <dbReference type="Pfam" id="PF00346"/>
    </source>
</evidence>
<evidence type="ECO:0000256" key="9">
    <source>
        <dbReference type="ARBA" id="ARBA00023136"/>
    </source>
</evidence>
<dbReference type="InterPro" id="IPR022885">
    <property type="entry name" value="NDH1_su_D/H"/>
</dbReference>
<evidence type="ECO:0000256" key="3">
    <source>
        <dbReference type="ARBA" id="ARBA00010019"/>
    </source>
</evidence>
<dbReference type="InterPro" id="IPR020396">
    <property type="entry name" value="NADH_UbQ_OxRdtase_CS"/>
</dbReference>
<evidence type="ECO:0000313" key="17">
    <source>
        <dbReference type="EMBL" id="MDT8897208.1"/>
    </source>
</evidence>
<protein>
    <recommendedName>
        <fullName evidence="13 14">Multifunctional fusion protein</fullName>
    </recommendedName>
    <domain>
        <recommendedName>
            <fullName evidence="13">NADH-quinone oxidoreductase subunit C</fullName>
            <ecNumber evidence="13">7.1.1.-</ecNumber>
        </recommendedName>
        <alternativeName>
            <fullName evidence="13">NADH dehydrogenase I subunit C</fullName>
        </alternativeName>
        <alternativeName>
            <fullName evidence="13">NDH-1 subunit C</fullName>
        </alternativeName>
    </domain>
    <domain>
        <recommendedName>
            <fullName evidence="14">NADH-quinone oxidoreductase subunit D</fullName>
        </recommendedName>
        <alternativeName>
            <fullName evidence="14">NADH dehydrogenase I subunit D</fullName>
        </alternativeName>
        <alternativeName>
            <fullName evidence="14">NDH-1 subunit D</fullName>
        </alternativeName>
    </domain>
</protein>
<dbReference type="NCBIfam" id="NF004739">
    <property type="entry name" value="PRK06075.1"/>
    <property type="match status" value="1"/>
</dbReference>
<dbReference type="EMBL" id="JAUHMF010000001">
    <property type="protein sequence ID" value="MDT8897208.1"/>
    <property type="molecule type" value="Genomic_DNA"/>
</dbReference>
<dbReference type="Gene3D" id="1.10.645.10">
    <property type="entry name" value="Cytochrome-c3 Hydrogenase, chain B"/>
    <property type="match status" value="1"/>
</dbReference>
<evidence type="ECO:0000259" key="15">
    <source>
        <dbReference type="Pfam" id="PF00329"/>
    </source>
</evidence>
<comment type="subunit">
    <text evidence="13">NDH-1 is composed of 14 different subunits. Subunits NuoB, C, D, E, F, and G constitute the peripheral sector of the complex.</text>
</comment>
<dbReference type="PROSITE" id="PS00542">
    <property type="entry name" value="COMPLEX1_30K"/>
    <property type="match status" value="1"/>
</dbReference>
<dbReference type="InterPro" id="IPR001268">
    <property type="entry name" value="NADH_UbQ_OxRdtase_30kDa_su"/>
</dbReference>
<gene>
    <name evidence="14" type="primary">nuoD</name>
    <name evidence="13" type="synonym">nuoC</name>
    <name evidence="17" type="ORF">QYE77_02935</name>
</gene>
<dbReference type="Pfam" id="PF00346">
    <property type="entry name" value="Complex1_49kDa"/>
    <property type="match status" value="1"/>
</dbReference>
<comment type="similarity">
    <text evidence="13">Belongs to the complex I 30 kDa subunit family.</text>
</comment>
<evidence type="ECO:0000256" key="11">
    <source>
        <dbReference type="ARBA" id="ARBA00038617"/>
    </source>
</evidence>
<keyword evidence="8 13" id="KW-0520">NAD</keyword>
<comment type="function">
    <text evidence="1 13">NDH-1 shuttles electrons from NADH, via FMN and iron-sulfur (Fe-S) centers, to quinones in the respiratory chain. The immediate electron acceptor for the enzyme in this species is believed to be ubiquinone. Couples the redox reaction to proton translocation (for every two electrons transferred, four hydrogen ions are translocated across the cytoplasmic membrane), and thus conserves the redox energy in a proton gradient.</text>
</comment>
<evidence type="ECO:0000256" key="14">
    <source>
        <dbReference type="HAMAP-Rule" id="MF_01358"/>
    </source>
</evidence>
<dbReference type="InterPro" id="IPR037232">
    <property type="entry name" value="NADH_quin_OxRdtase_su_C/D-like"/>
</dbReference>
<keyword evidence="13" id="KW-0830">Ubiquinone</keyword>
<comment type="subunit">
    <text evidence="11">NDH-1 is composed of 13 different subunits. Subunits NuoB, CD, E, F, and G constitute the peripheral sector of the complex.</text>
</comment>
<comment type="similarity">
    <text evidence="3">In the C-terminal section; belongs to the complex I 49 kDa subunit family.</text>
</comment>
<evidence type="ECO:0000256" key="1">
    <source>
        <dbReference type="ARBA" id="ARBA00002378"/>
    </source>
</evidence>
<comment type="catalytic activity">
    <reaction evidence="12 13">
        <text>a quinone + NADH + 5 H(+)(in) = a quinol + NAD(+) + 4 H(+)(out)</text>
        <dbReference type="Rhea" id="RHEA:57888"/>
        <dbReference type="ChEBI" id="CHEBI:15378"/>
        <dbReference type="ChEBI" id="CHEBI:24646"/>
        <dbReference type="ChEBI" id="CHEBI:57540"/>
        <dbReference type="ChEBI" id="CHEBI:57945"/>
        <dbReference type="ChEBI" id="CHEBI:132124"/>
    </reaction>
</comment>
<dbReference type="InterPro" id="IPR010218">
    <property type="entry name" value="NADH_DH_suC"/>
</dbReference>
<comment type="caution">
    <text evidence="17">The sequence shown here is derived from an EMBL/GenBank/DDBJ whole genome shotgun (WGS) entry which is preliminary data.</text>
</comment>
<evidence type="ECO:0000256" key="2">
    <source>
        <dbReference type="ARBA" id="ARBA00004417"/>
    </source>
</evidence>
<evidence type="ECO:0000256" key="13">
    <source>
        <dbReference type="HAMAP-Rule" id="MF_01357"/>
    </source>
</evidence>
<accession>A0ABU3NK28</accession>
<keyword evidence="9 13" id="KW-0472">Membrane</keyword>